<dbReference type="PROSITE" id="PS50234">
    <property type="entry name" value="VWFA"/>
    <property type="match status" value="1"/>
</dbReference>
<evidence type="ECO:0000256" key="3">
    <source>
        <dbReference type="SAM" id="SignalP"/>
    </source>
</evidence>
<feature type="region of interest" description="Disordered" evidence="1">
    <location>
        <begin position="926"/>
        <end position="960"/>
    </location>
</feature>
<proteinExistence type="predicted"/>
<dbReference type="Pfam" id="PF19403">
    <property type="entry name" value="SpaA_2"/>
    <property type="match status" value="1"/>
</dbReference>
<dbReference type="PANTHER" id="PTHR34819:SF3">
    <property type="entry name" value="CELL SURFACE PROTEIN"/>
    <property type="match status" value="1"/>
</dbReference>
<dbReference type="EMBL" id="SOAU01000001">
    <property type="protein sequence ID" value="TDT16451.1"/>
    <property type="molecule type" value="Genomic_DNA"/>
</dbReference>
<sequence>MAMVTATAVVISPFSPTPVATAAGPVSEDFSNGYATNSGSGWPNGSAWDESGDNDSPNSGTMSIVSGALEFDDLDSDSISRDLDLTGFAPGATFSFELVDEQAEGSSESLVFEFNPDGPVGWQTIASTPNSPDGTRLSYVLPSAVLTDGVFRIRGGDTGWQGGDEITIDDLLFADYVANPDLDASCGIDVEIILDESGSIDSEGAIPEVEGAVRAFAQGLAGTTSSLRFMEFSTTGRDATIGGTNALQEVDAALLGDIDAYLNGTGPTGDVTTYSPGDNTSDNLNFTNWEAGLDRAQPNNADLVVFITDGVPNTVGTVSPSNNNGGGSDASAAAAFEEAAAVRAAGTKLLGVGVGQVTNTGNLERLEELVEPNGAQTWEGTGTLDISTVDVISVENFEDLDDALRQVVFALCSPSVSITKVDQNGDAVAGLDFTGTVNIAETGEAIDEFEWVSPVTGLASSVGVTQTDTTTGSGSTLFQWVPGTVADPEPWASTFTFTESLTGDFAGWTLPAQQDACSVDRLLSTPAPDGSISETIEVDLIASGPDGNGLVTFSLQENGQTFEIGKGDIVRCEVQNLEPATITIAKAVDNDGTDNDTFGFTGDLGAFDLDDTGTDTESFTVAPGTYTVTESDPTSQSYELTGIACGNVTGTAGGTADLANRSVEIDVEAGSAITCTFTNTEVPAADLQITKNPSPDTFPEQDGSVTYTVTITNPNGADNPIDITAITDSATLNGGSAVGVNLLGAFPQPYPGGSVTASTCPALSGTTVGDASVDCEFTVAFTDRNAGDDIDDTVTVAGTDTLGNPIQRTASAEVDVTPVPPSILVDKQNKAGEAVVAPGGTATYTVTVTNNGTVEDVTLTGVSDVVTVGGSTIATPDLTSNAAPLVSNTCTDLVGTVLAPTESYSCEFAITVSGLAQGDVLLNTVTVTGEDDDPTPQTTEDDDPAERTVLGEPPAITVDKSDNDETIAEPGESIVYDIDITNESTTEAVTITEITDEVYFTPDGGSRALAGTVTITSGSVSFVEANASGVTLVGTTCDADDADGGIGSVLAISGDAGDSTSCSITLNLPGNAGDDYDDKVVVKGVDETQDPVEAENTAETPVVDVEPTILVDKSANPTSVPEYGPEAARTVTFTVVVTNDSVSTDPLTITSLEDSDFGDLFDAGNTAVTSNTCGALQGTVLAPGASSAPCTFTAVLSGTVATPHQNTVTVQGTDDEGNTAVDDDDAQVDFTNVDPTIDVTKTAIDPVSKTVPEFGDDVIYEVTVTNTSGEPVTITSLVDDKFGDLDGQNDCAIGTELAPTETYTCTFTGFVAQDQVNTPPTSTSHVNVVTAKAVDDEGTEVTDFDDETITFTPEPPQIEVTKTDDDATVPEPGGPVEYDITITNPADALENIVDITTLTDQVTIVEPAAILTYDLLGATPDGRLTASDCATQIDAALPLVPGESVSCTFTLDLSDLTAQSVSDIVTVVGVDNDGQSDDDTDTEETPITDVAPAVQIVKTANPIVIDAGDSTTYSFEITNLSSIEPLFIVDLDDDMFGSLNGLDANCGFSVETPVELAPNGEAGDSITCVIELTPDFVNDGVDGVHTNVATVTAADDEILKSLDGEDPMDFVTDDDDAQVYANADIVFDKVVNDDDTSFVDGVWTIAYDIAVENIGLSPADYDIVDELNFGDGVTVTSTQATGPVTVNTDFDPDPDSPSFDNELVSDVELAAGVTHTYRVTVTATVADAPAGAGACNPDGTTAGGFLNIATVSVNDEAQPPVSDCEPFSTLTLNKVLVNDDGGNAGYDAFSMTATPSQGGAAILDGTTSVTGAIPAGDYDLAEPALAGYSSSGWTCSTVEGAVTVENGTATTGSISIADGDDVTCEITNDDDPVDLELTKSDGGATAVAGGDPFPYTITIENIGTRAVDTDEDVVVVDALPSGFEWVSFPDDALELPVCAVDGTDPSVLRCDVDPADLGVGEQVVIQTTVRALPDTPGGTYTNVAWVTTDDDPVCDPQAQDCDPTCEESCTPPPCPDGDVPGSNVGCDDTPVVHEGELEIVKVDDVDFTVINGDTFSYDLSVSNTGPSPITDVVVTDDLPDGLTLESVSANPAHWTCNDTDPISCTYNTPLAAGPAASSITVTVTVDDDAIFADDTIVNVAVANGDLDDEPLPPVDDDEETPLERTLDVKLLTTDCLNDAPFITYEIDAVGFVPTGDVTFRLYDADDNLVDTIVQSGLSGRFVYPGAAVDGAGNGIDWPGWKLEDGVWVLDDSDAILRDGLRVEVEVNPSVTTSVEYPPASSACADPTQTSADLSIEKTASVAIVAVGDGTGAEAFDWTLDVANAGPDPAVDVVVQDIIPSVLTITGVSSDYFDCSTSGQTVTCTRGTMPVGGAGSITISVSLPDSAVAGPIENVGSVESNVPDPDLSNNSDDAVVDVVSQEPPVTQAPPPVTLPPTGSNGTSPMIQIGLLLLAVGAIGVVGARRRRGIAG</sequence>
<accession>A0A4R7HZ77</accession>
<comment type="caution">
    <text evidence="5">The sequence shown here is derived from an EMBL/GenBank/DDBJ whole genome shotgun (WGS) entry which is preliminary data.</text>
</comment>
<gene>
    <name evidence="5" type="ORF">BDK89_2041</name>
</gene>
<feature type="transmembrane region" description="Helical" evidence="2">
    <location>
        <begin position="2444"/>
        <end position="2462"/>
    </location>
</feature>
<keyword evidence="2" id="KW-1133">Transmembrane helix</keyword>
<feature type="compositionally biased region" description="Polar residues" evidence="1">
    <location>
        <begin position="54"/>
        <end position="63"/>
    </location>
</feature>
<dbReference type="InterPro" id="IPR036465">
    <property type="entry name" value="vWFA_dom_sf"/>
</dbReference>
<keyword evidence="2" id="KW-0472">Membrane</keyword>
<dbReference type="InterPro" id="IPR001434">
    <property type="entry name" value="OmcB-like_DUF11"/>
</dbReference>
<dbReference type="InterPro" id="IPR047589">
    <property type="entry name" value="DUF11_rpt"/>
</dbReference>
<evidence type="ECO:0000313" key="5">
    <source>
        <dbReference type="EMBL" id="TDT16451.1"/>
    </source>
</evidence>
<keyword evidence="6" id="KW-1185">Reference proteome</keyword>
<organism evidence="5 6">
    <name type="scientific">Ilumatobacter fluminis</name>
    <dbReference type="NCBI Taxonomy" id="467091"/>
    <lineage>
        <taxon>Bacteria</taxon>
        <taxon>Bacillati</taxon>
        <taxon>Actinomycetota</taxon>
        <taxon>Acidimicrobiia</taxon>
        <taxon>Acidimicrobiales</taxon>
        <taxon>Ilumatobacteraceae</taxon>
        <taxon>Ilumatobacter</taxon>
    </lineage>
</organism>
<dbReference type="Gene3D" id="3.40.50.410">
    <property type="entry name" value="von Willebrand factor, type A domain"/>
    <property type="match status" value="1"/>
</dbReference>
<name>A0A4R7HZ77_9ACTN</name>
<feature type="compositionally biased region" description="Polar residues" evidence="1">
    <location>
        <begin position="34"/>
        <end position="43"/>
    </location>
</feature>
<dbReference type="SUPFAM" id="SSF53300">
    <property type="entry name" value="vWA-like"/>
    <property type="match status" value="1"/>
</dbReference>
<dbReference type="Proteomes" id="UP000294558">
    <property type="component" value="Unassembled WGS sequence"/>
</dbReference>
<dbReference type="InterPro" id="IPR045826">
    <property type="entry name" value="SpaA_PFL_dom_2"/>
</dbReference>
<dbReference type="InterPro" id="IPR055371">
    <property type="entry name" value="SpaA_PFL_dom_4"/>
</dbReference>
<feature type="region of interest" description="Disordered" evidence="1">
    <location>
        <begin position="34"/>
        <end position="63"/>
    </location>
</feature>
<keyword evidence="3" id="KW-0732">Signal</keyword>
<dbReference type="Pfam" id="PF01345">
    <property type="entry name" value="DUF11"/>
    <property type="match status" value="3"/>
</dbReference>
<evidence type="ECO:0000256" key="1">
    <source>
        <dbReference type="SAM" id="MobiDB-lite"/>
    </source>
</evidence>
<reference evidence="5 6" key="1">
    <citation type="submission" date="2019-03" db="EMBL/GenBank/DDBJ databases">
        <title>Sequencing the genomes of 1000 actinobacteria strains.</title>
        <authorList>
            <person name="Klenk H.-P."/>
        </authorList>
    </citation>
    <scope>NUCLEOTIDE SEQUENCE [LARGE SCALE GENOMIC DNA]</scope>
    <source>
        <strain evidence="5 6">DSM 18936</strain>
    </source>
</reference>
<feature type="compositionally biased region" description="Acidic residues" evidence="1">
    <location>
        <begin position="929"/>
        <end position="944"/>
    </location>
</feature>
<keyword evidence="2" id="KW-0812">Transmembrane</keyword>
<feature type="signal peptide" evidence="3">
    <location>
        <begin position="1"/>
        <end position="22"/>
    </location>
</feature>
<evidence type="ECO:0000256" key="2">
    <source>
        <dbReference type="SAM" id="Phobius"/>
    </source>
</evidence>
<evidence type="ECO:0000313" key="6">
    <source>
        <dbReference type="Proteomes" id="UP000294558"/>
    </source>
</evidence>
<evidence type="ECO:0000259" key="4">
    <source>
        <dbReference type="PROSITE" id="PS50234"/>
    </source>
</evidence>
<feature type="region of interest" description="Disordered" evidence="1">
    <location>
        <begin position="2420"/>
        <end position="2439"/>
    </location>
</feature>
<dbReference type="NCBIfam" id="TIGR01451">
    <property type="entry name" value="B_ant_repeat"/>
    <property type="match status" value="3"/>
</dbReference>
<dbReference type="InterPro" id="IPR051172">
    <property type="entry name" value="Chlamydia_OmcB"/>
</dbReference>
<feature type="domain" description="VWFA" evidence="4">
    <location>
        <begin position="189"/>
        <end position="407"/>
    </location>
</feature>
<dbReference type="InterPro" id="IPR002035">
    <property type="entry name" value="VWF_A"/>
</dbReference>
<dbReference type="PANTHER" id="PTHR34819">
    <property type="entry name" value="LARGE CYSTEINE-RICH PERIPLASMIC PROTEIN OMCB"/>
    <property type="match status" value="1"/>
</dbReference>
<protein>
    <submittedName>
        <fullName evidence="5">Putative repeat protein (TIGR01451 family)</fullName>
    </submittedName>
</protein>
<dbReference type="Pfam" id="PF24514">
    <property type="entry name" value="SpaA_4"/>
    <property type="match status" value="1"/>
</dbReference>
<feature type="chain" id="PRO_5020946816" evidence="3">
    <location>
        <begin position="23"/>
        <end position="2470"/>
    </location>
</feature>